<evidence type="ECO:0000313" key="2">
    <source>
        <dbReference type="EMBL" id="CAL1542059.1"/>
    </source>
</evidence>
<feature type="domain" description="VWFD" evidence="1">
    <location>
        <begin position="49"/>
        <end position="168"/>
    </location>
</feature>
<dbReference type="InterPro" id="IPR001846">
    <property type="entry name" value="VWF_type-D"/>
</dbReference>
<reference evidence="2 3" key="1">
    <citation type="submission" date="2024-04" db="EMBL/GenBank/DDBJ databases">
        <authorList>
            <consortium name="Genoscope - CEA"/>
            <person name="William W."/>
        </authorList>
    </citation>
    <scope>NUCLEOTIDE SEQUENCE [LARGE SCALE GENOMIC DNA]</scope>
</reference>
<evidence type="ECO:0000259" key="1">
    <source>
        <dbReference type="PROSITE" id="PS51233"/>
    </source>
</evidence>
<proteinExistence type="predicted"/>
<feature type="non-terminal residue" evidence="2">
    <location>
        <position position="168"/>
    </location>
</feature>
<evidence type="ECO:0000313" key="3">
    <source>
        <dbReference type="Proteomes" id="UP001497497"/>
    </source>
</evidence>
<comment type="caution">
    <text evidence="2">The sequence shown here is derived from an EMBL/GenBank/DDBJ whole genome shotgun (WGS) entry which is preliminary data.</text>
</comment>
<organism evidence="2 3">
    <name type="scientific">Lymnaea stagnalis</name>
    <name type="common">Great pond snail</name>
    <name type="synonym">Helix stagnalis</name>
    <dbReference type="NCBI Taxonomy" id="6523"/>
    <lineage>
        <taxon>Eukaryota</taxon>
        <taxon>Metazoa</taxon>
        <taxon>Spiralia</taxon>
        <taxon>Lophotrochozoa</taxon>
        <taxon>Mollusca</taxon>
        <taxon>Gastropoda</taxon>
        <taxon>Heterobranchia</taxon>
        <taxon>Euthyneura</taxon>
        <taxon>Panpulmonata</taxon>
        <taxon>Hygrophila</taxon>
        <taxon>Lymnaeoidea</taxon>
        <taxon>Lymnaeidae</taxon>
        <taxon>Lymnaea</taxon>
    </lineage>
</organism>
<dbReference type="AlphaFoldDB" id="A0AAV2I7J0"/>
<feature type="non-terminal residue" evidence="2">
    <location>
        <position position="1"/>
    </location>
</feature>
<sequence length="168" mass="19278">WSLYYFNNYEARENIAAHKTCCTMSNKNLCDRFYKIFPDMGCSNFVVFVPASAFGDPHITTLDGVTYPLNVWGEYILMEIKSMNFVLQCRTSRIESINGTLSNATVFTAFAAKEGDNAKFQVELAINNMTLVIYVNDMDITNDFYKDEEFKKELDQISVTREDSSNRT</sequence>
<dbReference type="EMBL" id="CAXITT010000468">
    <property type="protein sequence ID" value="CAL1542059.1"/>
    <property type="molecule type" value="Genomic_DNA"/>
</dbReference>
<keyword evidence="3" id="KW-1185">Reference proteome</keyword>
<dbReference type="PROSITE" id="PS51233">
    <property type="entry name" value="VWFD"/>
    <property type="match status" value="1"/>
</dbReference>
<gene>
    <name evidence="2" type="ORF">GSLYS_00015665001</name>
</gene>
<dbReference type="Proteomes" id="UP001497497">
    <property type="component" value="Unassembled WGS sequence"/>
</dbReference>
<dbReference type="InterPro" id="IPR051495">
    <property type="entry name" value="Epithelial_Barrier/Signaling"/>
</dbReference>
<name>A0AAV2I7J0_LYMST</name>
<dbReference type="PANTHER" id="PTHR13802">
    <property type="entry name" value="MUCIN 4-RELATED"/>
    <property type="match status" value="1"/>
</dbReference>
<accession>A0AAV2I7J0</accession>
<protein>
    <recommendedName>
        <fullName evidence="1">VWFD domain-containing protein</fullName>
    </recommendedName>
</protein>
<dbReference type="PANTHER" id="PTHR13802:SF52">
    <property type="entry name" value="MUCIN-4"/>
    <property type="match status" value="1"/>
</dbReference>